<keyword evidence="1" id="KW-0472">Membrane</keyword>
<keyword evidence="1" id="KW-0812">Transmembrane</keyword>
<proteinExistence type="predicted"/>
<gene>
    <name evidence="2" type="ORF">SMI01S_06830</name>
</gene>
<dbReference type="EMBL" id="BJXH01000003">
    <property type="protein sequence ID" value="GEM67077.1"/>
    <property type="molecule type" value="Genomic_DNA"/>
</dbReference>
<evidence type="ECO:0000313" key="2">
    <source>
        <dbReference type="EMBL" id="GEM67077.1"/>
    </source>
</evidence>
<accession>A0ABQ0VZL4</accession>
<comment type="caution">
    <text evidence="2">The sequence shown here is derived from an EMBL/GenBank/DDBJ whole genome shotgun (WGS) entry which is preliminary data.</text>
</comment>
<reference evidence="2 3" key="1">
    <citation type="submission" date="2019-07" db="EMBL/GenBank/DDBJ databases">
        <title>Whole genome shotgun sequence of Sphingobacterium mizutaii NBRC 14946.</title>
        <authorList>
            <person name="Hosoyama A."/>
            <person name="Uohara A."/>
            <person name="Ohji S."/>
            <person name="Ichikawa N."/>
        </authorList>
    </citation>
    <scope>NUCLEOTIDE SEQUENCE [LARGE SCALE GENOMIC DNA]</scope>
    <source>
        <strain evidence="2 3">NBRC 14946</strain>
    </source>
</reference>
<organism evidence="2 3">
    <name type="scientific">Sphingobacterium mizutaii NBRC 14946 = DSM 11724</name>
    <dbReference type="NCBI Taxonomy" id="1220576"/>
    <lineage>
        <taxon>Bacteria</taxon>
        <taxon>Pseudomonadati</taxon>
        <taxon>Bacteroidota</taxon>
        <taxon>Sphingobacteriia</taxon>
        <taxon>Sphingobacteriales</taxon>
        <taxon>Sphingobacteriaceae</taxon>
        <taxon>Sphingobacterium</taxon>
    </lineage>
</organism>
<sequence>MKQNLIFAAFALLLFLLISIGLNVFLIKKTDQLRKEIDMRDSLMDQAFEKSKIILENLNNTNPIY</sequence>
<evidence type="ECO:0008006" key="4">
    <source>
        <dbReference type="Google" id="ProtNLM"/>
    </source>
</evidence>
<name>A0ABQ0VZL4_9SPHI</name>
<feature type="transmembrane region" description="Helical" evidence="1">
    <location>
        <begin position="6"/>
        <end position="27"/>
    </location>
</feature>
<keyword evidence="1" id="KW-1133">Transmembrane helix</keyword>
<evidence type="ECO:0000256" key="1">
    <source>
        <dbReference type="SAM" id="Phobius"/>
    </source>
</evidence>
<evidence type="ECO:0000313" key="3">
    <source>
        <dbReference type="Proteomes" id="UP000321676"/>
    </source>
</evidence>
<keyword evidence="3" id="KW-1185">Reference proteome</keyword>
<protein>
    <recommendedName>
        <fullName evidence="4">Two-component sensor histidine kinase</fullName>
    </recommendedName>
</protein>
<dbReference type="Proteomes" id="UP000321676">
    <property type="component" value="Unassembled WGS sequence"/>
</dbReference>